<keyword evidence="1" id="KW-0813">Transport</keyword>
<evidence type="ECO:0000256" key="3">
    <source>
        <dbReference type="ARBA" id="ARBA00022723"/>
    </source>
</evidence>
<keyword evidence="3" id="KW-0479">Metal-binding</keyword>
<keyword evidence="4" id="KW-0249">Electron transport</keyword>
<evidence type="ECO:0000256" key="1">
    <source>
        <dbReference type="ARBA" id="ARBA00022448"/>
    </source>
</evidence>
<gene>
    <name evidence="7" type="ORF">H8D96_05500</name>
</gene>
<dbReference type="InterPro" id="IPR038266">
    <property type="entry name" value="NapC/NirT_cytc_sf"/>
</dbReference>
<dbReference type="Gene3D" id="1.10.3820.10">
    <property type="entry name" value="Di-heme elbow motif domain"/>
    <property type="match status" value="1"/>
</dbReference>
<dbReference type="InterPro" id="IPR036280">
    <property type="entry name" value="Multihaem_cyt_sf"/>
</dbReference>
<evidence type="ECO:0008006" key="9">
    <source>
        <dbReference type="Google" id="ProtNLM"/>
    </source>
</evidence>
<protein>
    <recommendedName>
        <fullName evidence="9">Cytochrome c-552/4 domain-containing protein</fullName>
    </recommendedName>
</protein>
<dbReference type="AlphaFoldDB" id="A0A8J6P1U6"/>
<proteinExistence type="predicted"/>
<feature type="signal peptide" evidence="6">
    <location>
        <begin position="1"/>
        <end position="26"/>
    </location>
</feature>
<dbReference type="GO" id="GO:0046872">
    <property type="term" value="F:metal ion binding"/>
    <property type="evidence" value="ECO:0007669"/>
    <property type="project" value="UniProtKB-KW"/>
</dbReference>
<dbReference type="Proteomes" id="UP000605201">
    <property type="component" value="Unassembled WGS sequence"/>
</dbReference>
<keyword evidence="6" id="KW-0732">Signal</keyword>
<reference evidence="7 8" key="1">
    <citation type="submission" date="2020-08" db="EMBL/GenBank/DDBJ databases">
        <title>Bridging the membrane lipid divide: bacteria of the FCB group superphylum have the potential to synthesize archaeal ether lipids.</title>
        <authorList>
            <person name="Villanueva L."/>
            <person name="Von Meijenfeldt F.A.B."/>
            <person name="Westbye A.B."/>
            <person name="Yadav S."/>
            <person name="Hopmans E.C."/>
            <person name="Dutilh B.E."/>
            <person name="Sinninghe Damste J.S."/>
        </authorList>
    </citation>
    <scope>NUCLEOTIDE SEQUENCE [LARGE SCALE GENOMIC DNA]</scope>
    <source>
        <strain evidence="7">NIOZ-UU17</strain>
    </source>
</reference>
<evidence type="ECO:0000256" key="6">
    <source>
        <dbReference type="SAM" id="SignalP"/>
    </source>
</evidence>
<evidence type="ECO:0000256" key="5">
    <source>
        <dbReference type="ARBA" id="ARBA00023004"/>
    </source>
</evidence>
<name>A0A8J6P1U6_9BACT</name>
<evidence type="ECO:0000313" key="7">
    <source>
        <dbReference type="EMBL" id="MBC8431355.1"/>
    </source>
</evidence>
<dbReference type="EMBL" id="JACNIG010000138">
    <property type="protein sequence ID" value="MBC8431355.1"/>
    <property type="molecule type" value="Genomic_DNA"/>
</dbReference>
<sequence length="314" mass="35978">MKKKHFAVLPIIAFFLISLSINSAFALDEGGCLTCHQYPGLVRLAKKNGVKALHIDEDKYFSSPHGKIRCAECHITVEKVPHAGETEVDCTTKCHQGGKEKKLPANYRSTLKGFHKQEQSYISSLQDESSCRVCHPLYPHSENTLVRGFLNLHAGFMFCEVCHINRNNFTNLSYEWESSENAEFSGIPFGTHYNPLTKKALKHSLHFISRIAAFETKNGKRHALMNTRDTAQAKAFVLKEKNLNPDEKKYELTYFHRDIEKKEISVACDECHSTNSILDFNKLGFDQKKTKDLIYLNIKGLVMKYKTFYFPKLF</sequence>
<keyword evidence="2" id="KW-0349">Heme</keyword>
<dbReference type="SUPFAM" id="SSF48695">
    <property type="entry name" value="Multiheme cytochromes"/>
    <property type="match status" value="1"/>
</dbReference>
<evidence type="ECO:0000256" key="2">
    <source>
        <dbReference type="ARBA" id="ARBA00022617"/>
    </source>
</evidence>
<comment type="caution">
    <text evidence="7">The sequence shown here is derived from an EMBL/GenBank/DDBJ whole genome shotgun (WGS) entry which is preliminary data.</text>
</comment>
<evidence type="ECO:0000313" key="8">
    <source>
        <dbReference type="Proteomes" id="UP000605201"/>
    </source>
</evidence>
<accession>A0A8J6P1U6</accession>
<keyword evidence="5" id="KW-0408">Iron</keyword>
<evidence type="ECO:0000256" key="4">
    <source>
        <dbReference type="ARBA" id="ARBA00022982"/>
    </source>
</evidence>
<feature type="chain" id="PRO_5035287806" description="Cytochrome c-552/4 domain-containing protein" evidence="6">
    <location>
        <begin position="27"/>
        <end position="314"/>
    </location>
</feature>
<organism evidence="7 8">
    <name type="scientific">Candidatus Desulfatibia vada</name>
    <dbReference type="NCBI Taxonomy" id="2841696"/>
    <lineage>
        <taxon>Bacteria</taxon>
        <taxon>Pseudomonadati</taxon>
        <taxon>Thermodesulfobacteriota</taxon>
        <taxon>Desulfobacteria</taxon>
        <taxon>Desulfobacterales</taxon>
        <taxon>Desulfobacterales incertae sedis</taxon>
        <taxon>Candidatus Desulfatibia</taxon>
    </lineage>
</organism>